<feature type="compositionally biased region" description="Basic and acidic residues" evidence="1">
    <location>
        <begin position="40"/>
        <end position="50"/>
    </location>
</feature>
<feature type="compositionally biased region" description="Basic residues" evidence="1">
    <location>
        <begin position="61"/>
        <end position="72"/>
    </location>
</feature>
<name>A0A1G2LCH4_9BACT</name>
<evidence type="ECO:0000313" key="2">
    <source>
        <dbReference type="EMBL" id="OHA09336.1"/>
    </source>
</evidence>
<sequence>MGTDEFDLVKQAHTSGSKVYETKIQDIGQYWWQRRMVQDTRNDRPPERHGICPFEFDPSRSRRAGRPKKQKAVRPTQRLADPLRKVVSGLSSAVIDPYLDTGVREIRFKKASCWFVLPGMANKQSQAVGLRHPWHD</sequence>
<dbReference type="AlphaFoldDB" id="A0A1G2LCH4"/>
<proteinExistence type="predicted"/>
<comment type="caution">
    <text evidence="2">The sequence shown here is derived from an EMBL/GenBank/DDBJ whole genome shotgun (WGS) entry which is preliminary data.</text>
</comment>
<dbReference type="EMBL" id="MHQT01000027">
    <property type="protein sequence ID" value="OHA09336.1"/>
    <property type="molecule type" value="Genomic_DNA"/>
</dbReference>
<evidence type="ECO:0000256" key="1">
    <source>
        <dbReference type="SAM" id="MobiDB-lite"/>
    </source>
</evidence>
<protein>
    <submittedName>
        <fullName evidence="2">Uncharacterized protein</fullName>
    </submittedName>
</protein>
<dbReference type="Proteomes" id="UP000178977">
    <property type="component" value="Unassembled WGS sequence"/>
</dbReference>
<gene>
    <name evidence="2" type="ORF">A3A44_03470</name>
</gene>
<accession>A0A1G2LCH4</accession>
<feature type="region of interest" description="Disordered" evidence="1">
    <location>
        <begin position="40"/>
        <end position="77"/>
    </location>
</feature>
<evidence type="ECO:0000313" key="3">
    <source>
        <dbReference type="Proteomes" id="UP000178977"/>
    </source>
</evidence>
<reference evidence="2 3" key="1">
    <citation type="journal article" date="2016" name="Nat. Commun.">
        <title>Thousands of microbial genomes shed light on interconnected biogeochemical processes in an aquifer system.</title>
        <authorList>
            <person name="Anantharaman K."/>
            <person name="Brown C.T."/>
            <person name="Hug L.A."/>
            <person name="Sharon I."/>
            <person name="Castelle C.J."/>
            <person name="Probst A.J."/>
            <person name="Thomas B.C."/>
            <person name="Singh A."/>
            <person name="Wilkins M.J."/>
            <person name="Karaoz U."/>
            <person name="Brodie E.L."/>
            <person name="Williams K.H."/>
            <person name="Hubbard S.S."/>
            <person name="Banfield J.F."/>
        </authorList>
    </citation>
    <scope>NUCLEOTIDE SEQUENCE [LARGE SCALE GENOMIC DNA]</scope>
</reference>
<organism evidence="2 3">
    <name type="scientific">Candidatus Sungbacteria bacterium RIFCSPLOWO2_01_FULL_60_25</name>
    <dbReference type="NCBI Taxonomy" id="1802281"/>
    <lineage>
        <taxon>Bacteria</taxon>
        <taxon>Candidatus Sungiibacteriota</taxon>
    </lineage>
</organism>